<evidence type="ECO:0000259" key="12">
    <source>
        <dbReference type="PROSITE" id="PS50853"/>
    </source>
</evidence>
<accession>A0A7J8HNX8</accession>
<dbReference type="InterPro" id="IPR003961">
    <property type="entry name" value="FN3_dom"/>
</dbReference>
<sequence length="310" mass="32949">MIRNIQLKHSGKYVCVVQTAVESVSSAANLTVRGSPGPPENVTVEEITDTTAQLSWREGADNHSPVTCYSVQARTPFSVGWQAATTVPAVIDGKTHTATVVELSPWVEYEFRVVASNKIGGGEPSLPSEKPVPEELQNGEGFGYVVAFRPLGVTDWIQTVVTSADTPRYVFRNDSIAPFSLYEVKVGVYNNRGEGPFSPVTTVFSAEEEPTAAPSQVSARSLSASEIGVSWGAVPWKPSNGHLLGYEVRYWSSGDEESASTVTVAASETSATLGGLRSNLAHHAAVRAYNSAGAGPFSTTASATTRRPRA</sequence>
<keyword evidence="5" id="KW-0677">Repeat</keyword>
<dbReference type="GO" id="GO:0098552">
    <property type="term" value="C:side of membrane"/>
    <property type="evidence" value="ECO:0007669"/>
    <property type="project" value="UniProtKB-KW"/>
</dbReference>
<dbReference type="AlphaFoldDB" id="A0A7J8HNX8"/>
<dbReference type="GO" id="GO:0007420">
    <property type="term" value="P:brain development"/>
    <property type="evidence" value="ECO:0007669"/>
    <property type="project" value="TreeGrafter"/>
</dbReference>
<dbReference type="InterPro" id="IPR036116">
    <property type="entry name" value="FN3_sf"/>
</dbReference>
<reference evidence="13 14" key="1">
    <citation type="journal article" date="2020" name="Nature">
        <title>Six reference-quality genomes reveal evolution of bat adaptations.</title>
        <authorList>
            <person name="Jebb D."/>
            <person name="Huang Z."/>
            <person name="Pippel M."/>
            <person name="Hughes G.M."/>
            <person name="Lavrichenko K."/>
            <person name="Devanna P."/>
            <person name="Winkler S."/>
            <person name="Jermiin L.S."/>
            <person name="Skirmuntt E.C."/>
            <person name="Katzourakis A."/>
            <person name="Burkitt-Gray L."/>
            <person name="Ray D.A."/>
            <person name="Sullivan K.A.M."/>
            <person name="Roscito J.G."/>
            <person name="Kirilenko B.M."/>
            <person name="Davalos L.M."/>
            <person name="Corthals A.P."/>
            <person name="Power M.L."/>
            <person name="Jones G."/>
            <person name="Ransome R.D."/>
            <person name="Dechmann D.K.N."/>
            <person name="Locatelli A.G."/>
            <person name="Puechmaille S.J."/>
            <person name="Fedrigo O."/>
            <person name="Jarvis E.D."/>
            <person name="Hiller M."/>
            <person name="Vernes S.C."/>
            <person name="Myers E.W."/>
            <person name="Teeling E.C."/>
        </authorList>
    </citation>
    <scope>NUCLEOTIDE SEQUENCE [LARGE SCALE GENOMIC DNA]</scope>
    <source>
        <strain evidence="13">MRouAeg1</strain>
        <tissue evidence="13">Muscle</tissue>
    </source>
</reference>
<dbReference type="GO" id="GO:0030424">
    <property type="term" value="C:axon"/>
    <property type="evidence" value="ECO:0007669"/>
    <property type="project" value="TreeGrafter"/>
</dbReference>
<evidence type="ECO:0000256" key="7">
    <source>
        <dbReference type="ARBA" id="ARBA00023136"/>
    </source>
</evidence>
<comment type="caution">
    <text evidence="13">The sequence shown here is derived from an EMBL/GenBank/DDBJ whole genome shotgun (WGS) entry which is preliminary data.</text>
</comment>
<dbReference type="FunFam" id="2.60.40.10:FF:000047">
    <property type="entry name" value="Contactin 1"/>
    <property type="match status" value="1"/>
</dbReference>
<dbReference type="SUPFAM" id="SSF48726">
    <property type="entry name" value="Immunoglobulin"/>
    <property type="match status" value="1"/>
</dbReference>
<dbReference type="InterPro" id="IPR013783">
    <property type="entry name" value="Ig-like_fold"/>
</dbReference>
<dbReference type="PROSITE" id="PS50853">
    <property type="entry name" value="FN3"/>
    <property type="match status" value="2"/>
</dbReference>
<dbReference type="CDD" id="cd00063">
    <property type="entry name" value="FN3"/>
    <property type="match status" value="3"/>
</dbReference>
<keyword evidence="2" id="KW-1003">Cell membrane</keyword>
<evidence type="ECO:0000256" key="1">
    <source>
        <dbReference type="ARBA" id="ARBA00004609"/>
    </source>
</evidence>
<dbReference type="Proteomes" id="UP000593571">
    <property type="component" value="Unassembled WGS sequence"/>
</dbReference>
<keyword evidence="9" id="KW-0325">Glycoprotein</keyword>
<dbReference type="EMBL" id="JACASE010000004">
    <property type="protein sequence ID" value="KAF6473711.1"/>
    <property type="molecule type" value="Genomic_DNA"/>
</dbReference>
<dbReference type="GO" id="GO:0007411">
    <property type="term" value="P:axon guidance"/>
    <property type="evidence" value="ECO:0007669"/>
    <property type="project" value="TreeGrafter"/>
</dbReference>
<keyword evidence="11" id="KW-0393">Immunoglobulin domain</keyword>
<evidence type="ECO:0000313" key="13">
    <source>
        <dbReference type="EMBL" id="KAF6473711.1"/>
    </source>
</evidence>
<feature type="domain" description="Fibronectin type-III" evidence="12">
    <location>
        <begin position="213"/>
        <end position="308"/>
    </location>
</feature>
<protein>
    <submittedName>
        <fullName evidence="13">Contactin 3</fullName>
    </submittedName>
</protein>
<comment type="subcellular location">
    <subcellularLocation>
        <location evidence="1">Cell membrane</location>
        <topology evidence="1">Lipid-anchor</topology>
        <topology evidence="1">GPI-anchor</topology>
    </subcellularLocation>
</comment>
<proteinExistence type="predicted"/>
<evidence type="ECO:0000256" key="5">
    <source>
        <dbReference type="ARBA" id="ARBA00022737"/>
    </source>
</evidence>
<evidence type="ECO:0000256" key="3">
    <source>
        <dbReference type="ARBA" id="ARBA00022622"/>
    </source>
</evidence>
<keyword evidence="7" id="KW-0472">Membrane</keyword>
<keyword evidence="4" id="KW-0732">Signal</keyword>
<dbReference type="FunFam" id="2.60.40.10:FF:000028">
    <property type="entry name" value="Neuronal cell adhesion molecule"/>
    <property type="match status" value="1"/>
</dbReference>
<dbReference type="GO" id="GO:0098632">
    <property type="term" value="F:cell-cell adhesion mediator activity"/>
    <property type="evidence" value="ECO:0007669"/>
    <property type="project" value="TreeGrafter"/>
</dbReference>
<dbReference type="SUPFAM" id="SSF49265">
    <property type="entry name" value="Fibronectin type III"/>
    <property type="match status" value="2"/>
</dbReference>
<dbReference type="PANTHER" id="PTHR44170:SF18">
    <property type="entry name" value="CONTACTIN 3B-RELATED"/>
    <property type="match status" value="1"/>
</dbReference>
<dbReference type="FunFam" id="2.60.40.10:FF:000035">
    <property type="entry name" value="Contactin 1"/>
    <property type="match status" value="1"/>
</dbReference>
<evidence type="ECO:0000256" key="9">
    <source>
        <dbReference type="ARBA" id="ARBA00023180"/>
    </source>
</evidence>
<organism evidence="13 14">
    <name type="scientific">Rousettus aegyptiacus</name>
    <name type="common">Egyptian fruit bat</name>
    <name type="synonym">Pteropus aegyptiacus</name>
    <dbReference type="NCBI Taxonomy" id="9407"/>
    <lineage>
        <taxon>Eukaryota</taxon>
        <taxon>Metazoa</taxon>
        <taxon>Chordata</taxon>
        <taxon>Craniata</taxon>
        <taxon>Vertebrata</taxon>
        <taxon>Euteleostomi</taxon>
        <taxon>Mammalia</taxon>
        <taxon>Eutheria</taxon>
        <taxon>Laurasiatheria</taxon>
        <taxon>Chiroptera</taxon>
        <taxon>Yinpterochiroptera</taxon>
        <taxon>Pteropodoidea</taxon>
        <taxon>Pteropodidae</taxon>
        <taxon>Rousettinae</taxon>
        <taxon>Rousettus</taxon>
    </lineage>
</organism>
<keyword evidence="8" id="KW-1015">Disulfide bond</keyword>
<name>A0A7J8HNX8_ROUAE</name>
<dbReference type="SMART" id="SM00060">
    <property type="entry name" value="FN3"/>
    <property type="match status" value="3"/>
</dbReference>
<evidence type="ECO:0000256" key="8">
    <source>
        <dbReference type="ARBA" id="ARBA00023157"/>
    </source>
</evidence>
<evidence type="ECO:0000256" key="4">
    <source>
        <dbReference type="ARBA" id="ARBA00022729"/>
    </source>
</evidence>
<evidence type="ECO:0000256" key="6">
    <source>
        <dbReference type="ARBA" id="ARBA00022889"/>
    </source>
</evidence>
<keyword evidence="14" id="KW-1185">Reference proteome</keyword>
<dbReference type="Gene3D" id="2.60.40.10">
    <property type="entry name" value="Immunoglobulins"/>
    <property type="match status" value="3"/>
</dbReference>
<evidence type="ECO:0000256" key="2">
    <source>
        <dbReference type="ARBA" id="ARBA00022475"/>
    </source>
</evidence>
<dbReference type="Pfam" id="PF00041">
    <property type="entry name" value="fn3"/>
    <property type="match status" value="2"/>
</dbReference>
<dbReference type="PANTHER" id="PTHR44170">
    <property type="entry name" value="PROTEIN SIDEKICK"/>
    <property type="match status" value="1"/>
</dbReference>
<evidence type="ECO:0000256" key="10">
    <source>
        <dbReference type="ARBA" id="ARBA00023288"/>
    </source>
</evidence>
<evidence type="ECO:0000313" key="14">
    <source>
        <dbReference type="Proteomes" id="UP000593571"/>
    </source>
</evidence>
<gene>
    <name evidence="13" type="ORF">HJG63_003106</name>
</gene>
<keyword evidence="6" id="KW-0130">Cell adhesion</keyword>
<evidence type="ECO:0000256" key="11">
    <source>
        <dbReference type="ARBA" id="ARBA00023319"/>
    </source>
</evidence>
<feature type="domain" description="Fibronectin type-III" evidence="12">
    <location>
        <begin position="38"/>
        <end position="135"/>
    </location>
</feature>
<keyword evidence="3" id="KW-0336">GPI-anchor</keyword>
<dbReference type="InterPro" id="IPR036179">
    <property type="entry name" value="Ig-like_dom_sf"/>
</dbReference>
<keyword evidence="10" id="KW-0449">Lipoprotein</keyword>
<dbReference type="GO" id="GO:0005886">
    <property type="term" value="C:plasma membrane"/>
    <property type="evidence" value="ECO:0007669"/>
    <property type="project" value="UniProtKB-SubCell"/>
</dbReference>